<sequence length="378" mass="41799">MQEMPRELETDSDGWEEREASRTHSVKFSEESTQEKDTPFVRQNTPHPKELKAKAHKLFAKDRTRVDDGNLDTVSEEISAKYAANATDKIGANSTIVENVAETKPIYENHQQQSLSPKTPTAAVSFAQQPAVVQTAGVQSQPDVSAATVHEPITNVAPEHGNSGVIVTTAAVTASAAGDDDDEDFDESERKVGFQVEGEDDDFYKRPMKLHRRDTPHHLKNKRVQHNVIDKKSSEILANALNQEKKTAQLPPVQSPIQENEDAEQIEQQEQQPFVASISPIPPPIVPGPLPDVVHLRPSKDRLGTSQRWFMELGNVHCGGHATTEMRLLYKSFLTRIGRIGAIADNEDQPHTMIEQPKCVSACTVNFGLNSCPLGRLT</sequence>
<keyword evidence="3" id="KW-1185">Reference proteome</keyword>
<dbReference type="OrthoDB" id="2187496at2759"/>
<name>A0A811U7C2_CERCA</name>
<dbReference type="EMBL" id="CAJHJT010000001">
    <property type="protein sequence ID" value="CAD6994874.1"/>
    <property type="molecule type" value="Genomic_DNA"/>
</dbReference>
<feature type="region of interest" description="Disordered" evidence="1">
    <location>
        <begin position="1"/>
        <end position="53"/>
    </location>
</feature>
<comment type="caution">
    <text evidence="2">The sequence shown here is derived from an EMBL/GenBank/DDBJ whole genome shotgun (WGS) entry which is preliminary data.</text>
</comment>
<reference evidence="2" key="1">
    <citation type="submission" date="2020-11" db="EMBL/GenBank/DDBJ databases">
        <authorList>
            <person name="Whitehead M."/>
        </authorList>
    </citation>
    <scope>NUCLEOTIDE SEQUENCE</scope>
    <source>
        <strain evidence="2">EGII</strain>
    </source>
</reference>
<accession>A0A811U7C2</accession>
<organism evidence="2 3">
    <name type="scientific">Ceratitis capitata</name>
    <name type="common">Mediterranean fruit fly</name>
    <name type="synonym">Tephritis capitata</name>
    <dbReference type="NCBI Taxonomy" id="7213"/>
    <lineage>
        <taxon>Eukaryota</taxon>
        <taxon>Metazoa</taxon>
        <taxon>Ecdysozoa</taxon>
        <taxon>Arthropoda</taxon>
        <taxon>Hexapoda</taxon>
        <taxon>Insecta</taxon>
        <taxon>Pterygota</taxon>
        <taxon>Neoptera</taxon>
        <taxon>Endopterygota</taxon>
        <taxon>Diptera</taxon>
        <taxon>Brachycera</taxon>
        <taxon>Muscomorpha</taxon>
        <taxon>Tephritoidea</taxon>
        <taxon>Tephritidae</taxon>
        <taxon>Ceratitis</taxon>
        <taxon>Ceratitis</taxon>
    </lineage>
</organism>
<gene>
    <name evidence="2" type="ORF">CCAP1982_LOCUS3609</name>
</gene>
<dbReference type="Proteomes" id="UP000606786">
    <property type="component" value="Unassembled WGS sequence"/>
</dbReference>
<dbReference type="AlphaFoldDB" id="A0A811U7C2"/>
<protein>
    <submittedName>
        <fullName evidence="2">(Mediterranean fruit fly) hypothetical protein</fullName>
    </submittedName>
</protein>
<evidence type="ECO:0000313" key="3">
    <source>
        <dbReference type="Proteomes" id="UP000606786"/>
    </source>
</evidence>
<evidence type="ECO:0000313" key="2">
    <source>
        <dbReference type="EMBL" id="CAD6994874.1"/>
    </source>
</evidence>
<proteinExistence type="predicted"/>
<feature type="compositionally biased region" description="Basic and acidic residues" evidence="1">
    <location>
        <begin position="1"/>
        <end position="39"/>
    </location>
</feature>
<evidence type="ECO:0000256" key="1">
    <source>
        <dbReference type="SAM" id="MobiDB-lite"/>
    </source>
</evidence>